<gene>
    <name evidence="2" type="ORF">DYI23_02615</name>
    <name evidence="1" type="ORF">IG617_02815</name>
</gene>
<proteinExistence type="predicted"/>
<dbReference type="Proteomes" id="UP000615687">
    <property type="component" value="Unassembled WGS sequence"/>
</dbReference>
<evidence type="ECO:0000313" key="4">
    <source>
        <dbReference type="Proteomes" id="UP000705379"/>
    </source>
</evidence>
<dbReference type="EMBL" id="QTKU01000001">
    <property type="protein sequence ID" value="MBS8259101.1"/>
    <property type="molecule type" value="Genomic_DNA"/>
</dbReference>
<dbReference type="AlphaFoldDB" id="A0A944GS14"/>
<accession>A0A944GS14</accession>
<comment type="caution">
    <text evidence="2">The sequence shown here is derived from an EMBL/GenBank/DDBJ whole genome shotgun (WGS) entry which is preliminary data.</text>
</comment>
<name>A0A944GS14_9HYPH</name>
<sequence>MFQRLFAVVFLTAVLGAPFAGLFSLAGVTEASPAVSQQRSMCITTGVGCGSGHILLPAIGRM</sequence>
<dbReference type="EMBL" id="JACYXJ010000001">
    <property type="protein sequence ID" value="MBD8875211.1"/>
    <property type="molecule type" value="Genomic_DNA"/>
</dbReference>
<evidence type="ECO:0000313" key="3">
    <source>
        <dbReference type="Proteomes" id="UP000615687"/>
    </source>
</evidence>
<evidence type="ECO:0000313" key="2">
    <source>
        <dbReference type="EMBL" id="MBS8259101.1"/>
    </source>
</evidence>
<evidence type="ECO:0000313" key="1">
    <source>
        <dbReference type="EMBL" id="MBD8875211.1"/>
    </source>
</evidence>
<keyword evidence="3" id="KW-1185">Reference proteome</keyword>
<reference evidence="2" key="1">
    <citation type="submission" date="2018-08" db="EMBL/GenBank/DDBJ databases">
        <authorList>
            <person name="Jin W."/>
            <person name="Wang H."/>
            <person name="Yang Y."/>
            <person name="Li M."/>
            <person name="Liu J."/>
        </authorList>
    </citation>
    <scope>NUCLEOTIDE SEQUENCE</scope>
    <source>
        <strain evidence="2">AESS21</strain>
    </source>
</reference>
<reference evidence="1 3" key="2">
    <citation type="submission" date="2020-09" db="EMBL/GenBank/DDBJ databases">
        <title>The genome sequence of type strain Labrenzia polysiphoniae KACC 19711.</title>
        <authorList>
            <person name="Liu Y."/>
        </authorList>
    </citation>
    <scope>NUCLEOTIDE SEQUENCE [LARGE SCALE GENOMIC DNA]</scope>
    <source>
        <strain evidence="1 3">KACC 19711</strain>
    </source>
</reference>
<dbReference type="Proteomes" id="UP000705379">
    <property type="component" value="Unassembled WGS sequence"/>
</dbReference>
<keyword evidence="2" id="KW-0813">Transport</keyword>
<keyword evidence="2" id="KW-0762">Sugar transport</keyword>
<organism evidence="2 4">
    <name type="scientific">Roseibium polysiphoniae</name>
    <dbReference type="NCBI Taxonomy" id="2571221"/>
    <lineage>
        <taxon>Bacteria</taxon>
        <taxon>Pseudomonadati</taxon>
        <taxon>Pseudomonadota</taxon>
        <taxon>Alphaproteobacteria</taxon>
        <taxon>Hyphomicrobiales</taxon>
        <taxon>Stappiaceae</taxon>
        <taxon>Roseibium</taxon>
    </lineage>
</organism>
<dbReference type="RefSeq" id="WP_192107092.1">
    <property type="nucleotide sequence ID" value="NZ_JACYXJ010000001.1"/>
</dbReference>
<protein>
    <submittedName>
        <fullName evidence="2">Sugar transporter</fullName>
    </submittedName>
</protein>
<reference evidence="2" key="3">
    <citation type="journal article" date="2021" name="Microorganisms">
        <title>Bacterial Dimethylsulfoniopropionate Biosynthesis in the East China Sea.</title>
        <authorList>
            <person name="Liu J."/>
            <person name="Zhang Y."/>
            <person name="Liu J."/>
            <person name="Zhong H."/>
            <person name="Williams B.T."/>
            <person name="Zheng Y."/>
            <person name="Curson A.R.J."/>
            <person name="Sun C."/>
            <person name="Sun H."/>
            <person name="Song D."/>
            <person name="Wagner Mackenzie B."/>
            <person name="Bermejo Martinez A."/>
            <person name="Todd J.D."/>
            <person name="Zhang X.H."/>
        </authorList>
    </citation>
    <scope>NUCLEOTIDE SEQUENCE</scope>
    <source>
        <strain evidence="2">AESS21</strain>
    </source>
</reference>